<dbReference type="Gene3D" id="3.40.50.720">
    <property type="entry name" value="NAD(P)-binding Rossmann-like Domain"/>
    <property type="match status" value="1"/>
</dbReference>
<dbReference type="AlphaFoldDB" id="A0A1Y1XVD7"/>
<organism evidence="5 6">
    <name type="scientific">Basidiobolus meristosporus CBS 931.73</name>
    <dbReference type="NCBI Taxonomy" id="1314790"/>
    <lineage>
        <taxon>Eukaryota</taxon>
        <taxon>Fungi</taxon>
        <taxon>Fungi incertae sedis</taxon>
        <taxon>Zoopagomycota</taxon>
        <taxon>Entomophthoromycotina</taxon>
        <taxon>Basidiobolomycetes</taxon>
        <taxon>Basidiobolales</taxon>
        <taxon>Basidiobolaceae</taxon>
        <taxon>Basidiobolus</taxon>
    </lineage>
</organism>
<gene>
    <name evidence="5" type="ORF">K493DRAFT_382243</name>
</gene>
<dbReference type="InterPro" id="IPR002347">
    <property type="entry name" value="SDR_fam"/>
</dbReference>
<keyword evidence="6" id="KW-1185">Reference proteome</keyword>
<dbReference type="InterPro" id="IPR036291">
    <property type="entry name" value="NAD(P)-bd_dom_sf"/>
</dbReference>
<dbReference type="EMBL" id="MCFE01000426">
    <property type="protein sequence ID" value="ORX89732.1"/>
    <property type="molecule type" value="Genomic_DNA"/>
</dbReference>
<dbReference type="Proteomes" id="UP000193498">
    <property type="component" value="Unassembled WGS sequence"/>
</dbReference>
<keyword evidence="4" id="KW-0812">Transmembrane</keyword>
<protein>
    <submittedName>
        <fullName evidence="5">NAD(P)-binding protein</fullName>
    </submittedName>
</protein>
<dbReference type="SUPFAM" id="SSF51735">
    <property type="entry name" value="NAD(P)-binding Rossmann-fold domains"/>
    <property type="match status" value="1"/>
</dbReference>
<dbReference type="GO" id="GO:0016491">
    <property type="term" value="F:oxidoreductase activity"/>
    <property type="evidence" value="ECO:0007669"/>
    <property type="project" value="UniProtKB-KW"/>
</dbReference>
<proteinExistence type="inferred from homology"/>
<evidence type="ECO:0000313" key="6">
    <source>
        <dbReference type="Proteomes" id="UP000193498"/>
    </source>
</evidence>
<dbReference type="PANTHER" id="PTHR43391:SF14">
    <property type="entry name" value="DEHYDROGENASE_REDUCTASE SDR FAMILY PROTEIN 7-LIKE"/>
    <property type="match status" value="1"/>
</dbReference>
<dbReference type="PANTHER" id="PTHR43391">
    <property type="entry name" value="RETINOL DEHYDROGENASE-RELATED"/>
    <property type="match status" value="1"/>
</dbReference>
<evidence type="ECO:0000256" key="2">
    <source>
        <dbReference type="ARBA" id="ARBA00022857"/>
    </source>
</evidence>
<dbReference type="STRING" id="1314790.A0A1Y1XVD7"/>
<keyword evidence="4" id="KW-1133">Transmembrane helix</keyword>
<comment type="caution">
    <text evidence="5">The sequence shown here is derived from an EMBL/GenBank/DDBJ whole genome shotgun (WGS) entry which is preliminary data.</text>
</comment>
<keyword evidence="2" id="KW-0521">NADP</keyword>
<evidence type="ECO:0000313" key="5">
    <source>
        <dbReference type="EMBL" id="ORX89732.1"/>
    </source>
</evidence>
<feature type="transmembrane region" description="Helical" evidence="4">
    <location>
        <begin position="12"/>
        <end position="32"/>
    </location>
</feature>
<dbReference type="PROSITE" id="PS00061">
    <property type="entry name" value="ADH_SHORT"/>
    <property type="match status" value="1"/>
</dbReference>
<comment type="similarity">
    <text evidence="1">Belongs to the short-chain dehydrogenases/reductases (SDR) family.</text>
</comment>
<keyword evidence="4" id="KW-0472">Membrane</keyword>
<sequence>MVYNSIRDLALSFFVVGLAILQIPVIFALTFFDILQKIVLRRAHPRQIVITGGSSDIGEALALEYAQPGVILHLVARSQSRLKAVEEKCKRLGCTIYVHTIDVADNRTLQKTLLDIYKDRPIDLLIAGAGQVDDFLDTDEDHGLAVPQREDMYSRTFDMNVIGIMNTVMPIFNIMKNSGYGGQIAIIGSASGFIGSYNMVFYNATKAALNTFARDLRYLGQECGIKINLIVPGLIKSPLNIQDTSFPRNYPIFGSIQILAQVIKSSLSQNEPIISYPNYQFIGVYGVGALVPTVQQWITWSIGLFKPQDTKII</sequence>
<dbReference type="InterPro" id="IPR020904">
    <property type="entry name" value="Sc_DH/Rdtase_CS"/>
</dbReference>
<dbReference type="OrthoDB" id="2102561at2759"/>
<evidence type="ECO:0000256" key="4">
    <source>
        <dbReference type="SAM" id="Phobius"/>
    </source>
</evidence>
<reference evidence="5 6" key="1">
    <citation type="submission" date="2016-07" db="EMBL/GenBank/DDBJ databases">
        <title>Pervasive Adenine N6-methylation of Active Genes in Fungi.</title>
        <authorList>
            <consortium name="DOE Joint Genome Institute"/>
            <person name="Mondo S.J."/>
            <person name="Dannebaum R.O."/>
            <person name="Kuo R.C."/>
            <person name="Labutti K."/>
            <person name="Haridas S."/>
            <person name="Kuo A."/>
            <person name="Salamov A."/>
            <person name="Ahrendt S.R."/>
            <person name="Lipzen A."/>
            <person name="Sullivan W."/>
            <person name="Andreopoulos W.B."/>
            <person name="Clum A."/>
            <person name="Lindquist E."/>
            <person name="Daum C."/>
            <person name="Ramamoorthy G.K."/>
            <person name="Gryganskyi A."/>
            <person name="Culley D."/>
            <person name="Magnuson J.K."/>
            <person name="James T.Y."/>
            <person name="O'Malley M.A."/>
            <person name="Stajich J.E."/>
            <person name="Spatafora J.W."/>
            <person name="Visel A."/>
            <person name="Grigoriev I.V."/>
        </authorList>
    </citation>
    <scope>NUCLEOTIDE SEQUENCE [LARGE SCALE GENOMIC DNA]</scope>
    <source>
        <strain evidence="5 6">CBS 931.73</strain>
    </source>
</reference>
<evidence type="ECO:0000256" key="3">
    <source>
        <dbReference type="ARBA" id="ARBA00023002"/>
    </source>
</evidence>
<dbReference type="GO" id="GO:0005829">
    <property type="term" value="C:cytosol"/>
    <property type="evidence" value="ECO:0007669"/>
    <property type="project" value="TreeGrafter"/>
</dbReference>
<keyword evidence="3" id="KW-0560">Oxidoreductase</keyword>
<dbReference type="PRINTS" id="PR00081">
    <property type="entry name" value="GDHRDH"/>
</dbReference>
<accession>A0A1Y1XVD7</accession>
<evidence type="ECO:0000256" key="1">
    <source>
        <dbReference type="ARBA" id="ARBA00006484"/>
    </source>
</evidence>
<name>A0A1Y1XVD7_9FUNG</name>
<dbReference type="InParanoid" id="A0A1Y1XVD7"/>
<dbReference type="Pfam" id="PF00106">
    <property type="entry name" value="adh_short"/>
    <property type="match status" value="1"/>
</dbReference>